<dbReference type="FunFam" id="2.60.120.1440:FF:000001">
    <property type="entry name" value="Putative anti-sigma factor"/>
    <property type="match status" value="1"/>
</dbReference>
<keyword evidence="1" id="KW-0812">Transmembrane</keyword>
<evidence type="ECO:0000259" key="2">
    <source>
        <dbReference type="Pfam" id="PF04773"/>
    </source>
</evidence>
<evidence type="ECO:0000313" key="5">
    <source>
        <dbReference type="Proteomes" id="UP001348817"/>
    </source>
</evidence>
<keyword evidence="1" id="KW-1133">Transmembrane helix</keyword>
<sequence>MAGNRVYPDLDKQIFAYLEGELSEEEKTAFESSLKESADLSERLDEVRGHWVATRQPGRADEITEAGWGRYHGFIESDRMKTRSRRLRRVWSVAASVLLVMGSLLFWWNSDSFQRNSQTGALAGFENDEEQAPEEVTLALSDGSLLPLAGQSGTIALNDSLGTALKRGNTLIYKKGDQRRKLKSVPKINTLSIPRGKRFSVALSDGTKVWLNSDSKLRYPTEFSGDVREVFLTGEAYFEVTKDSKRPFVVKVEDLDIRVFGTAFNVTNYPETSGVRTVLVEGSVGIAKRSQGEFNRKGAVMLKPSQSALYDIQENKMRKETLGNLRFVTAWKDNTLAFYNEPFSSLKTRLERWYDIRIDNQSEALVEERFSGVFRNKSLEKVLELFATTFPVEIIRKGDKVLIKEKSV</sequence>
<dbReference type="Proteomes" id="UP001348817">
    <property type="component" value="Chromosome"/>
</dbReference>
<dbReference type="AlphaFoldDB" id="A0AAU9D622"/>
<evidence type="ECO:0000259" key="3">
    <source>
        <dbReference type="Pfam" id="PF16344"/>
    </source>
</evidence>
<feature type="domain" description="Protein FecR C-terminal" evidence="3">
    <location>
        <begin position="336"/>
        <end position="403"/>
    </location>
</feature>
<organism evidence="4 5">
    <name type="scientific">Fulvitalea axinellae</name>
    <dbReference type="NCBI Taxonomy" id="1182444"/>
    <lineage>
        <taxon>Bacteria</taxon>
        <taxon>Pseudomonadati</taxon>
        <taxon>Bacteroidota</taxon>
        <taxon>Cytophagia</taxon>
        <taxon>Cytophagales</taxon>
        <taxon>Persicobacteraceae</taxon>
        <taxon>Fulvitalea</taxon>
    </lineage>
</organism>
<dbReference type="InterPro" id="IPR032508">
    <property type="entry name" value="FecR_C"/>
</dbReference>
<reference evidence="4 5" key="1">
    <citation type="submission" date="2021-12" db="EMBL/GenBank/DDBJ databases">
        <title>Genome sequencing of bacteria with rrn-lacking chromosome and rrn-plasmid.</title>
        <authorList>
            <person name="Anda M."/>
            <person name="Iwasaki W."/>
        </authorList>
    </citation>
    <scope>NUCLEOTIDE SEQUENCE [LARGE SCALE GENOMIC DNA]</scope>
    <source>
        <strain evidence="4 5">DSM 100852</strain>
    </source>
</reference>
<keyword evidence="5" id="KW-1185">Reference proteome</keyword>
<feature type="transmembrane region" description="Helical" evidence="1">
    <location>
        <begin position="90"/>
        <end position="108"/>
    </location>
</feature>
<dbReference type="Gene3D" id="2.60.120.1440">
    <property type="match status" value="1"/>
</dbReference>
<proteinExistence type="predicted"/>
<feature type="domain" description="FecR protein" evidence="2">
    <location>
        <begin position="190"/>
        <end position="284"/>
    </location>
</feature>
<dbReference type="Gene3D" id="3.55.50.30">
    <property type="match status" value="1"/>
</dbReference>
<protein>
    <submittedName>
        <fullName evidence="4">Anti-sigma factor</fullName>
    </submittedName>
</protein>
<accession>A0AAU9D622</accession>
<evidence type="ECO:0000313" key="4">
    <source>
        <dbReference type="EMBL" id="BDD07620.1"/>
    </source>
</evidence>
<dbReference type="PANTHER" id="PTHR30273:SF2">
    <property type="entry name" value="PROTEIN FECR"/>
    <property type="match status" value="1"/>
</dbReference>
<dbReference type="InterPro" id="IPR006860">
    <property type="entry name" value="FecR"/>
</dbReference>
<gene>
    <name evidence="4" type="ORF">FUAX_00520</name>
</gene>
<dbReference type="Pfam" id="PF16344">
    <property type="entry name" value="FecR_C"/>
    <property type="match status" value="1"/>
</dbReference>
<dbReference type="Pfam" id="PF04773">
    <property type="entry name" value="FecR"/>
    <property type="match status" value="1"/>
</dbReference>
<dbReference type="InterPro" id="IPR012373">
    <property type="entry name" value="Ferrdict_sens_TM"/>
</dbReference>
<evidence type="ECO:0000256" key="1">
    <source>
        <dbReference type="SAM" id="Phobius"/>
    </source>
</evidence>
<dbReference type="RefSeq" id="WP_338392935.1">
    <property type="nucleotide sequence ID" value="NZ_AP025314.1"/>
</dbReference>
<keyword evidence="1" id="KW-0472">Membrane</keyword>
<dbReference type="GO" id="GO:0016989">
    <property type="term" value="F:sigma factor antagonist activity"/>
    <property type="evidence" value="ECO:0007669"/>
    <property type="project" value="TreeGrafter"/>
</dbReference>
<name>A0AAU9D622_9BACT</name>
<dbReference type="PANTHER" id="PTHR30273">
    <property type="entry name" value="PERIPLASMIC SIGNAL SENSOR AND SIGMA FACTOR ACTIVATOR FECR-RELATED"/>
    <property type="match status" value="1"/>
</dbReference>
<dbReference type="EMBL" id="AP025314">
    <property type="protein sequence ID" value="BDD07620.1"/>
    <property type="molecule type" value="Genomic_DNA"/>
</dbReference>
<dbReference type="KEGG" id="fax:FUAX_00520"/>